<reference evidence="2 3" key="1">
    <citation type="submission" date="2015-07" db="EMBL/GenBank/DDBJ databases">
        <title>Emmonsia species relationships and genome sequence.</title>
        <authorList>
            <person name="Cuomo C.A."/>
            <person name="Schwartz I.S."/>
            <person name="Kenyon C."/>
            <person name="de Hoog G.S."/>
            <person name="Govender N.P."/>
            <person name="Botha A."/>
            <person name="Moreno L."/>
            <person name="de Vries M."/>
            <person name="Munoz J.F."/>
            <person name="Stielow J.B."/>
        </authorList>
    </citation>
    <scope>NUCLEOTIDE SEQUENCE [LARGE SCALE GENOMIC DNA]</scope>
    <source>
        <strain evidence="2 3">CBS 136260</strain>
    </source>
</reference>
<evidence type="ECO:0000313" key="3">
    <source>
        <dbReference type="Proteomes" id="UP000091918"/>
    </source>
</evidence>
<gene>
    <name evidence="2" type="ORF">ACJ72_05346</name>
</gene>
<sequence length="116" mass="12477">MSNLAAAKLSYAVMFASGNLVQVNRQQIGAQGKFCVAGLSGPDQHHSMLQHANWPLPFDRSLDMPDQLSGDGADTADSYTDAVPAPAPAPTPNPNLEDLELIMNWYHLVDIWGGLC</sequence>
<organism evidence="2 3">
    <name type="scientific">Emergomyces africanus</name>
    <dbReference type="NCBI Taxonomy" id="1955775"/>
    <lineage>
        <taxon>Eukaryota</taxon>
        <taxon>Fungi</taxon>
        <taxon>Dikarya</taxon>
        <taxon>Ascomycota</taxon>
        <taxon>Pezizomycotina</taxon>
        <taxon>Eurotiomycetes</taxon>
        <taxon>Eurotiomycetidae</taxon>
        <taxon>Onygenales</taxon>
        <taxon>Ajellomycetaceae</taxon>
        <taxon>Emergomyces</taxon>
    </lineage>
</organism>
<accession>A0A1B7NU62</accession>
<comment type="caution">
    <text evidence="2">The sequence shown here is derived from an EMBL/GenBank/DDBJ whole genome shotgun (WGS) entry which is preliminary data.</text>
</comment>
<keyword evidence="3" id="KW-1185">Reference proteome</keyword>
<dbReference type="EMBL" id="LGUA01000733">
    <property type="protein sequence ID" value="OAX80326.1"/>
    <property type="molecule type" value="Genomic_DNA"/>
</dbReference>
<evidence type="ECO:0000313" key="2">
    <source>
        <dbReference type="EMBL" id="OAX80326.1"/>
    </source>
</evidence>
<proteinExistence type="predicted"/>
<dbReference type="AlphaFoldDB" id="A0A1B7NU62"/>
<name>A0A1B7NU62_9EURO</name>
<dbReference type="Proteomes" id="UP000091918">
    <property type="component" value="Unassembled WGS sequence"/>
</dbReference>
<protein>
    <submittedName>
        <fullName evidence="2">Uncharacterized protein</fullName>
    </submittedName>
</protein>
<feature type="region of interest" description="Disordered" evidence="1">
    <location>
        <begin position="63"/>
        <end position="93"/>
    </location>
</feature>
<evidence type="ECO:0000256" key="1">
    <source>
        <dbReference type="SAM" id="MobiDB-lite"/>
    </source>
</evidence>